<protein>
    <submittedName>
        <fullName evidence="10">Non-ribosomal peptide synthetase</fullName>
    </submittedName>
</protein>
<dbReference type="InterPro" id="IPR045851">
    <property type="entry name" value="AMP-bd_C_sf"/>
</dbReference>
<dbReference type="InterPro" id="IPR001242">
    <property type="entry name" value="Condensation_dom"/>
</dbReference>
<dbReference type="InterPro" id="IPR009081">
    <property type="entry name" value="PP-bd_ACP"/>
</dbReference>
<dbReference type="Pfam" id="PF00550">
    <property type="entry name" value="PP-binding"/>
    <property type="match status" value="1"/>
</dbReference>
<dbReference type="AlphaFoldDB" id="A0A220MFC9"/>
<dbReference type="FunFam" id="3.40.50.12780:FF:000012">
    <property type="entry name" value="Non-ribosomal peptide synthetase"/>
    <property type="match status" value="1"/>
</dbReference>
<name>A0A220MFC9_9BACL</name>
<dbReference type="GO" id="GO:0008610">
    <property type="term" value="P:lipid biosynthetic process"/>
    <property type="evidence" value="ECO:0007669"/>
    <property type="project" value="UniProtKB-ARBA"/>
</dbReference>
<dbReference type="Pfam" id="PF00501">
    <property type="entry name" value="AMP-binding"/>
    <property type="match status" value="1"/>
</dbReference>
<dbReference type="Gene3D" id="3.30.300.30">
    <property type="match status" value="1"/>
</dbReference>
<dbReference type="InterPro" id="IPR023213">
    <property type="entry name" value="CAT-like_dom_sf"/>
</dbReference>
<dbReference type="NCBIfam" id="TIGR01733">
    <property type="entry name" value="AA-adenyl-dom"/>
    <property type="match status" value="1"/>
</dbReference>
<dbReference type="PANTHER" id="PTHR45527">
    <property type="entry name" value="NONRIBOSOMAL PEPTIDE SYNTHETASE"/>
    <property type="match status" value="1"/>
</dbReference>
<evidence type="ECO:0000256" key="1">
    <source>
        <dbReference type="ARBA" id="ARBA00001957"/>
    </source>
</evidence>
<gene>
    <name evidence="10" type="ORF">BP422_09170</name>
</gene>
<organism evidence="10 11">
    <name type="scientific">Brevibacillus formosus</name>
    <dbReference type="NCBI Taxonomy" id="54913"/>
    <lineage>
        <taxon>Bacteria</taxon>
        <taxon>Bacillati</taxon>
        <taxon>Bacillota</taxon>
        <taxon>Bacilli</taxon>
        <taxon>Bacillales</taxon>
        <taxon>Paenibacillaceae</taxon>
        <taxon>Brevibacillus</taxon>
    </lineage>
</organism>
<dbReference type="FunFam" id="2.30.38.10:FF:000001">
    <property type="entry name" value="Non-ribosomal peptide synthetase PvdI"/>
    <property type="match status" value="1"/>
</dbReference>
<dbReference type="EMBL" id="CP018145">
    <property type="protein sequence ID" value="ASJ53708.1"/>
    <property type="molecule type" value="Genomic_DNA"/>
</dbReference>
<sequence length="1092" mass="123966">MLANQANLIDLEWEKEQVALFNDTKAEYPQDKSIHQLFEEQAEAVPHRVAIVYENERLTYQELNRKANQLARALIEKGITTDSIVGVMMEKSIENVTAILAILKAGGAYVPIDIEYPRDRIQYILQDSQTKIVITQKNVSQLVYDVGYRGPVVVLEEEQLDTRSDSNLHLPSKPTDMAYVIYTSGTTGKPKGTMLEHKGIANLQSFFQNTFGVTPADRIGQFASMSFDASVWEMFMALLTGASLYILSKQTIHDFISFENYLNENELTIITLPPTYLTHLNPDHITTLRIMITAGSAANFPLVNKWKNKVRYVNAYGPTETSICATIWEAPSNVLVNQTIPIGKPIQNTSAYIVNEEMQLQPIGSEGELCIGGVGLARGYWNRPDLTAEKFVDNPFVPGEKMYRTGDLAKWLPTGEIEFLGRIDHQVKIRGHRIELGEIESVLLKHEQIKEAVVIAREDQHAQPYLCAYFISQMEVTPAQIREYAAQKLPAYMLPSYFVKLDKMPLTPNDKIDRKALPEPDVTAETNPAYEPPRNQTESILATVWQEVLGIEKIGIRDNFYSLGGDSIQAIQVAARLHAYQLKLDTKDLLNYPTISQVALYVKSTTRRSEQGIIEGPVILTPIQQWFFEKNFTNMFHWNQSYVLYREQGFDPEAIRKALDKILSHHDALRMIYRNENGRIVQQNRGLGSELYQFLQYDLTTHSDVQQAIEEETKRLHGSMNLQEGQLVKAALFHTLQGDHLFLAIHHLVMDGISWRILFEDLATAYSQVLAGKEIVLPEKTDSFKNWAVWLNEYANSDALMREIPYWENLESGARNASLPKDYETVGSKQKSIRNIQVGLLAEETEQLLKQANSAYQTEINDLLLAALGLAVAEWSRLDQIVINLEGHGREDVIEHANVTRTIGWFTSQYPVLLDLSQMNHLPDHIKCTKENLRKIPNKGIGYEILKYMTKPEKRRSLSFSLQPEVTFNYLGQFDSGLNSEMFTRSPYSSGNSLGADGKNNLSPDSEIYTALNITGRIEGGELLITFTYSEEQFRAESIHQLSESYQKHLRGIITHCSQKKEVERTPSDFSLKGLQMEEMDDIFEVLANTLN</sequence>
<evidence type="ECO:0000256" key="2">
    <source>
        <dbReference type="ARBA" id="ARBA00006432"/>
    </source>
</evidence>
<dbReference type="Gene3D" id="1.10.1200.10">
    <property type="entry name" value="ACP-like"/>
    <property type="match status" value="1"/>
</dbReference>
<dbReference type="InterPro" id="IPR036736">
    <property type="entry name" value="ACP-like_sf"/>
</dbReference>
<dbReference type="FunFam" id="3.30.300.30:FF:000010">
    <property type="entry name" value="Enterobactin synthetase component F"/>
    <property type="match status" value="1"/>
</dbReference>
<dbReference type="RefSeq" id="WP_088907503.1">
    <property type="nucleotide sequence ID" value="NZ_CP018145.1"/>
</dbReference>
<proteinExistence type="inferred from homology"/>
<dbReference type="GO" id="GO:0016874">
    <property type="term" value="F:ligase activity"/>
    <property type="evidence" value="ECO:0007669"/>
    <property type="project" value="UniProtKB-KW"/>
</dbReference>
<evidence type="ECO:0000313" key="11">
    <source>
        <dbReference type="Proteomes" id="UP000197781"/>
    </source>
</evidence>
<dbReference type="InterPro" id="IPR010071">
    <property type="entry name" value="AA_adenyl_dom"/>
</dbReference>
<dbReference type="Pfam" id="PF13193">
    <property type="entry name" value="AMP-binding_C"/>
    <property type="match status" value="1"/>
</dbReference>
<dbReference type="GO" id="GO:0017000">
    <property type="term" value="P:antibiotic biosynthetic process"/>
    <property type="evidence" value="ECO:0007669"/>
    <property type="project" value="UniProtKB-KW"/>
</dbReference>
<dbReference type="Gene3D" id="3.30.559.30">
    <property type="entry name" value="Nonribosomal peptide synthetase, condensation domain"/>
    <property type="match status" value="1"/>
</dbReference>
<evidence type="ECO:0000256" key="7">
    <source>
        <dbReference type="ARBA" id="ARBA00023194"/>
    </source>
</evidence>
<evidence type="ECO:0000256" key="8">
    <source>
        <dbReference type="ARBA" id="ARBA00023268"/>
    </source>
</evidence>
<dbReference type="FunFam" id="1.10.1200.10:FF:000005">
    <property type="entry name" value="Nonribosomal peptide synthetase 1"/>
    <property type="match status" value="1"/>
</dbReference>
<keyword evidence="3" id="KW-0596">Phosphopantetheine</keyword>
<dbReference type="GO" id="GO:0044550">
    <property type="term" value="P:secondary metabolite biosynthetic process"/>
    <property type="evidence" value="ECO:0007669"/>
    <property type="project" value="UniProtKB-ARBA"/>
</dbReference>
<dbReference type="GO" id="GO:0031177">
    <property type="term" value="F:phosphopantetheine binding"/>
    <property type="evidence" value="ECO:0007669"/>
    <property type="project" value="TreeGrafter"/>
</dbReference>
<dbReference type="PANTHER" id="PTHR45527:SF1">
    <property type="entry name" value="FATTY ACID SYNTHASE"/>
    <property type="match status" value="1"/>
</dbReference>
<evidence type="ECO:0000313" key="10">
    <source>
        <dbReference type="EMBL" id="ASJ53708.1"/>
    </source>
</evidence>
<dbReference type="InterPro" id="IPR006162">
    <property type="entry name" value="Ppantetheine_attach_site"/>
</dbReference>
<dbReference type="FunFam" id="3.40.50.980:FF:000001">
    <property type="entry name" value="Non-ribosomal peptide synthetase"/>
    <property type="match status" value="1"/>
</dbReference>
<comment type="similarity">
    <text evidence="2">Belongs to the ATP-dependent AMP-binding enzyme family.</text>
</comment>
<dbReference type="SUPFAM" id="SSF52777">
    <property type="entry name" value="CoA-dependent acyltransferases"/>
    <property type="match status" value="2"/>
</dbReference>
<dbReference type="Gene3D" id="2.30.38.10">
    <property type="entry name" value="Luciferase, Domain 3"/>
    <property type="match status" value="1"/>
</dbReference>
<dbReference type="InterPro" id="IPR000873">
    <property type="entry name" value="AMP-dep_synth/lig_dom"/>
</dbReference>
<dbReference type="InterPro" id="IPR010060">
    <property type="entry name" value="NRPS_synth"/>
</dbReference>
<dbReference type="CDD" id="cd19534">
    <property type="entry name" value="E_NRPS"/>
    <property type="match status" value="1"/>
</dbReference>
<dbReference type="PROSITE" id="PS50075">
    <property type="entry name" value="CARRIER"/>
    <property type="match status" value="1"/>
</dbReference>
<dbReference type="KEGG" id="bfm:BP422_09170"/>
<dbReference type="Pfam" id="PF00668">
    <property type="entry name" value="Condensation"/>
    <property type="match status" value="1"/>
</dbReference>
<dbReference type="SUPFAM" id="SSF47336">
    <property type="entry name" value="ACP-like"/>
    <property type="match status" value="1"/>
</dbReference>
<feature type="domain" description="Carrier" evidence="9">
    <location>
        <begin position="532"/>
        <end position="606"/>
    </location>
</feature>
<accession>A0A220MFC9</accession>
<reference evidence="10 11" key="1">
    <citation type="submission" date="2016-11" db="EMBL/GenBank/DDBJ databases">
        <authorList>
            <person name="Jaros S."/>
            <person name="Januszkiewicz K."/>
            <person name="Wedrychowicz H."/>
        </authorList>
    </citation>
    <scope>NUCLEOTIDE SEQUENCE [LARGE SCALE GENOMIC DNA]</scope>
    <source>
        <strain evidence="10 11">NF2</strain>
    </source>
</reference>
<dbReference type="InterPro" id="IPR020845">
    <property type="entry name" value="AMP-binding_CS"/>
</dbReference>
<comment type="cofactor">
    <cofactor evidence="1">
        <name>pantetheine 4'-phosphate</name>
        <dbReference type="ChEBI" id="CHEBI:47942"/>
    </cofactor>
</comment>
<evidence type="ECO:0000256" key="6">
    <source>
        <dbReference type="ARBA" id="ARBA00022737"/>
    </source>
</evidence>
<evidence type="ECO:0000256" key="4">
    <source>
        <dbReference type="ARBA" id="ARBA00022553"/>
    </source>
</evidence>
<evidence type="ECO:0000259" key="9">
    <source>
        <dbReference type="PROSITE" id="PS50075"/>
    </source>
</evidence>
<dbReference type="PROSITE" id="PS00012">
    <property type="entry name" value="PHOSPHOPANTETHEINE"/>
    <property type="match status" value="1"/>
</dbReference>
<dbReference type="GO" id="GO:0043041">
    <property type="term" value="P:amino acid activation for nonribosomal peptide biosynthetic process"/>
    <property type="evidence" value="ECO:0007669"/>
    <property type="project" value="TreeGrafter"/>
</dbReference>
<evidence type="ECO:0000256" key="3">
    <source>
        <dbReference type="ARBA" id="ARBA00022450"/>
    </source>
</evidence>
<dbReference type="InterPro" id="IPR025110">
    <property type="entry name" value="AMP-bd_C"/>
</dbReference>
<dbReference type="PROSITE" id="PS00455">
    <property type="entry name" value="AMP_BINDING"/>
    <property type="match status" value="1"/>
</dbReference>
<dbReference type="Gene3D" id="3.40.50.980">
    <property type="match status" value="2"/>
</dbReference>
<dbReference type="Proteomes" id="UP000197781">
    <property type="component" value="Chromosome"/>
</dbReference>
<evidence type="ECO:0000256" key="5">
    <source>
        <dbReference type="ARBA" id="ARBA00022598"/>
    </source>
</evidence>
<keyword evidence="7" id="KW-0045">Antibiotic biosynthesis</keyword>
<dbReference type="SUPFAM" id="SSF56801">
    <property type="entry name" value="Acetyl-CoA synthetase-like"/>
    <property type="match status" value="1"/>
</dbReference>
<keyword evidence="4" id="KW-0597">Phosphoprotein</keyword>
<keyword evidence="5" id="KW-0436">Ligase</keyword>
<dbReference type="NCBIfam" id="TIGR01720">
    <property type="entry name" value="NRPS-para261"/>
    <property type="match status" value="1"/>
</dbReference>
<dbReference type="GO" id="GO:0005737">
    <property type="term" value="C:cytoplasm"/>
    <property type="evidence" value="ECO:0007669"/>
    <property type="project" value="TreeGrafter"/>
</dbReference>
<keyword evidence="8" id="KW-0511">Multifunctional enzyme</keyword>
<dbReference type="Gene3D" id="3.30.559.10">
    <property type="entry name" value="Chloramphenicol acetyltransferase-like domain"/>
    <property type="match status" value="1"/>
</dbReference>
<keyword evidence="6" id="KW-0677">Repeat</keyword>